<evidence type="ECO:0000256" key="1">
    <source>
        <dbReference type="SAM" id="MobiDB-lite"/>
    </source>
</evidence>
<feature type="chain" id="PRO_5034034729" evidence="2">
    <location>
        <begin position="16"/>
        <end position="86"/>
    </location>
</feature>
<organism evidence="3 4">
    <name type="scientific">Colletotrichum plurivorum</name>
    <dbReference type="NCBI Taxonomy" id="2175906"/>
    <lineage>
        <taxon>Eukaryota</taxon>
        <taxon>Fungi</taxon>
        <taxon>Dikarya</taxon>
        <taxon>Ascomycota</taxon>
        <taxon>Pezizomycotina</taxon>
        <taxon>Sordariomycetes</taxon>
        <taxon>Hypocreomycetidae</taxon>
        <taxon>Glomerellales</taxon>
        <taxon>Glomerellaceae</taxon>
        <taxon>Colletotrichum</taxon>
        <taxon>Colletotrichum orchidearum species complex</taxon>
    </lineage>
</organism>
<evidence type="ECO:0000256" key="2">
    <source>
        <dbReference type="SAM" id="SignalP"/>
    </source>
</evidence>
<feature type="signal peptide" evidence="2">
    <location>
        <begin position="1"/>
        <end position="15"/>
    </location>
</feature>
<dbReference type="EMBL" id="WIGO01000123">
    <property type="protein sequence ID" value="KAF6828379.1"/>
    <property type="molecule type" value="Genomic_DNA"/>
</dbReference>
<sequence>MILPTFGLLRCLVYATRDEGEGAGDDDGNGQIVRSRRDDDVNQDVAVTDIGMAVMSSKPFPTIGPGSPLYSLFLLSLLPVFVRASG</sequence>
<dbReference type="AlphaFoldDB" id="A0A8H6NCL5"/>
<feature type="region of interest" description="Disordered" evidence="1">
    <location>
        <begin position="19"/>
        <end position="39"/>
    </location>
</feature>
<dbReference type="Proteomes" id="UP000654918">
    <property type="component" value="Unassembled WGS sequence"/>
</dbReference>
<keyword evidence="2" id="KW-0732">Signal</keyword>
<protein>
    <submittedName>
        <fullName evidence="3">Uncharacterized protein</fullName>
    </submittedName>
</protein>
<keyword evidence="4" id="KW-1185">Reference proteome</keyword>
<name>A0A8H6NCL5_9PEZI</name>
<proteinExistence type="predicted"/>
<accession>A0A8H6NCL5</accession>
<evidence type="ECO:0000313" key="4">
    <source>
        <dbReference type="Proteomes" id="UP000654918"/>
    </source>
</evidence>
<reference evidence="3" key="1">
    <citation type="journal article" date="2020" name="Phytopathology">
        <title>Genome Sequence Resources of Colletotrichum truncatum, C. plurivorum, C. musicola, and C. sojae: Four Species Pathogenic to Soybean (Glycine max).</title>
        <authorList>
            <person name="Rogerio F."/>
            <person name="Boufleur T.R."/>
            <person name="Ciampi-Guillardi M."/>
            <person name="Sukno S.A."/>
            <person name="Thon M.R."/>
            <person name="Massola Junior N.S."/>
            <person name="Baroncelli R."/>
        </authorList>
    </citation>
    <scope>NUCLEOTIDE SEQUENCE</scope>
    <source>
        <strain evidence="3">LFN00145</strain>
    </source>
</reference>
<gene>
    <name evidence="3" type="ORF">CPLU01_08548</name>
</gene>
<evidence type="ECO:0000313" key="3">
    <source>
        <dbReference type="EMBL" id="KAF6828379.1"/>
    </source>
</evidence>
<comment type="caution">
    <text evidence="3">The sequence shown here is derived from an EMBL/GenBank/DDBJ whole genome shotgun (WGS) entry which is preliminary data.</text>
</comment>